<dbReference type="EC" id="3.2.1.17" evidence="7"/>
<evidence type="ECO:0000313" key="8">
    <source>
        <dbReference type="EMBL" id="MCD8473383.1"/>
    </source>
</evidence>
<evidence type="ECO:0000256" key="2">
    <source>
        <dbReference type="ARBA" id="ARBA00022529"/>
    </source>
</evidence>
<evidence type="ECO:0000256" key="5">
    <source>
        <dbReference type="ARBA" id="ARBA00023200"/>
    </source>
</evidence>
<reference evidence="8" key="1">
    <citation type="submission" date="2021-11" db="EMBL/GenBank/DDBJ databases">
        <title>Genome sequence of Xylella taiwanensis PLS432.</title>
        <authorList>
            <person name="Weng L.-W."/>
            <person name="Su C.-C."/>
            <person name="Tsai C.-W."/>
            <person name="Kuo C.-H."/>
        </authorList>
    </citation>
    <scope>NUCLEOTIDE SEQUENCE</scope>
    <source>
        <strain evidence="8">PLS432</strain>
    </source>
</reference>
<evidence type="ECO:0000313" key="9">
    <source>
        <dbReference type="Proteomes" id="UP001430701"/>
    </source>
</evidence>
<dbReference type="PANTHER" id="PTHR38107:SF3">
    <property type="entry name" value="LYSOZYME RRRD-RELATED"/>
    <property type="match status" value="1"/>
</dbReference>
<protein>
    <recommendedName>
        <fullName evidence="7">Lysozyme</fullName>
        <ecNumber evidence="7">3.2.1.17</ecNumber>
    </recommendedName>
</protein>
<keyword evidence="6 7" id="KW-0326">Glycosidase</keyword>
<dbReference type="PANTHER" id="PTHR38107">
    <property type="match status" value="1"/>
</dbReference>
<comment type="similarity">
    <text evidence="7">Belongs to the glycosyl hydrolase 24 family.</text>
</comment>
<gene>
    <name evidence="8" type="ORF">LPH55_07935</name>
</gene>
<comment type="catalytic activity">
    <reaction evidence="1 7">
        <text>Hydrolysis of (1-&gt;4)-beta-linkages between N-acetylmuramic acid and N-acetyl-D-glucosamine residues in a peptidoglycan and between N-acetyl-D-glucosamine residues in chitodextrins.</text>
        <dbReference type="EC" id="3.2.1.17"/>
    </reaction>
</comment>
<evidence type="ECO:0000256" key="6">
    <source>
        <dbReference type="ARBA" id="ARBA00023295"/>
    </source>
</evidence>
<dbReference type="Proteomes" id="UP001430701">
    <property type="component" value="Unassembled WGS sequence"/>
</dbReference>
<dbReference type="InterPro" id="IPR023347">
    <property type="entry name" value="Lysozyme_dom_sf"/>
</dbReference>
<dbReference type="HAMAP" id="MF_04110">
    <property type="entry name" value="ENDOLYSIN_T4"/>
    <property type="match status" value="1"/>
</dbReference>
<dbReference type="InterPro" id="IPR033907">
    <property type="entry name" value="Endolysin_autolysin"/>
</dbReference>
<keyword evidence="3 7" id="KW-0081">Bacteriolytic enzyme</keyword>
<dbReference type="InterPro" id="IPR002196">
    <property type="entry name" value="Glyco_hydro_24"/>
</dbReference>
<keyword evidence="4 7" id="KW-0378">Hydrolase</keyword>
<evidence type="ECO:0000256" key="1">
    <source>
        <dbReference type="ARBA" id="ARBA00000632"/>
    </source>
</evidence>
<dbReference type="Gene3D" id="1.10.530.40">
    <property type="match status" value="1"/>
</dbReference>
<dbReference type="CDD" id="cd00737">
    <property type="entry name" value="lyz_endolysin_autolysin"/>
    <property type="match status" value="1"/>
</dbReference>
<keyword evidence="9" id="KW-1185">Reference proteome</keyword>
<dbReference type="InterPro" id="IPR051018">
    <property type="entry name" value="Bacteriophage_GH24"/>
</dbReference>
<dbReference type="SUPFAM" id="SSF53955">
    <property type="entry name" value="Lysozyme-like"/>
    <property type="match status" value="1"/>
</dbReference>
<proteinExistence type="inferred from homology"/>
<dbReference type="InterPro" id="IPR034690">
    <property type="entry name" value="Endolysin_T4_type"/>
</dbReference>
<evidence type="ECO:0000256" key="7">
    <source>
        <dbReference type="RuleBase" id="RU003788"/>
    </source>
</evidence>
<evidence type="ECO:0000256" key="3">
    <source>
        <dbReference type="ARBA" id="ARBA00022638"/>
    </source>
</evidence>
<evidence type="ECO:0000256" key="4">
    <source>
        <dbReference type="ARBA" id="ARBA00022801"/>
    </source>
</evidence>
<dbReference type="InterPro" id="IPR023346">
    <property type="entry name" value="Lysozyme-like_dom_sf"/>
</dbReference>
<dbReference type="Pfam" id="PF00959">
    <property type="entry name" value="Phage_lysozyme"/>
    <property type="match status" value="1"/>
</dbReference>
<accession>A0ABS8TW05</accession>
<name>A0ABS8TW05_9GAMM</name>
<dbReference type="EMBL" id="JAJPPU010000002">
    <property type="protein sequence ID" value="MCD8473383.1"/>
    <property type="molecule type" value="Genomic_DNA"/>
</dbReference>
<keyword evidence="2 7" id="KW-0929">Antimicrobial</keyword>
<sequence>MNLGTEGIALIKYFEGCKLTSYKCPGGKWTIGYGDTGPSVVPGLRITQAEAETRFHTRMSKEFVPGVRRRLRVPVTQYQFDALVSLAYNIGLGNLGISTLLRKLNAGDVTGAAEQFKVWKYAGGCISDGLIIRRAVERALFEGKDWRALAQELGAAHAAKRKQQRHAVKDRRA</sequence>
<dbReference type="GeneID" id="68900276"/>
<dbReference type="RefSeq" id="WP_114867080.1">
    <property type="nucleotide sequence ID" value="NZ_CP053627.1"/>
</dbReference>
<organism evidence="8 9">
    <name type="scientific">Xylella taiwanensis</name>
    <dbReference type="NCBI Taxonomy" id="1444770"/>
    <lineage>
        <taxon>Bacteria</taxon>
        <taxon>Pseudomonadati</taxon>
        <taxon>Pseudomonadota</taxon>
        <taxon>Gammaproteobacteria</taxon>
        <taxon>Lysobacterales</taxon>
        <taxon>Lysobacteraceae</taxon>
        <taxon>Xylella</taxon>
    </lineage>
</organism>
<comment type="caution">
    <text evidence="8">The sequence shown here is derived from an EMBL/GenBank/DDBJ whole genome shotgun (WGS) entry which is preliminary data.</text>
</comment>
<keyword evidence="5" id="KW-1035">Host cytoplasm</keyword>